<dbReference type="GO" id="GO:0000271">
    <property type="term" value="P:polysaccharide biosynthetic process"/>
    <property type="evidence" value="ECO:0007669"/>
    <property type="project" value="TreeGrafter"/>
</dbReference>
<dbReference type="InterPro" id="IPR002656">
    <property type="entry name" value="Acyl_transf_3_dom"/>
</dbReference>
<proteinExistence type="predicted"/>
<feature type="transmembrane region" description="Helical" evidence="1">
    <location>
        <begin position="83"/>
        <end position="101"/>
    </location>
</feature>
<feature type="transmembrane region" description="Helical" evidence="1">
    <location>
        <begin position="155"/>
        <end position="183"/>
    </location>
</feature>
<evidence type="ECO:0000313" key="4">
    <source>
        <dbReference type="Proteomes" id="UP000071859"/>
    </source>
</evidence>
<dbReference type="Pfam" id="PF01757">
    <property type="entry name" value="Acyl_transf_3"/>
    <property type="match status" value="1"/>
</dbReference>
<keyword evidence="3" id="KW-0808">Transferase</keyword>
<keyword evidence="3" id="KW-0012">Acyltransferase</keyword>
<keyword evidence="1" id="KW-0472">Membrane</keyword>
<accession>A0A158BRZ4</accession>
<evidence type="ECO:0000256" key="1">
    <source>
        <dbReference type="SAM" id="Phobius"/>
    </source>
</evidence>
<keyword evidence="1" id="KW-1133">Transmembrane helix</keyword>
<gene>
    <name evidence="3" type="ORF">AWB78_03035</name>
</gene>
<feature type="domain" description="Acyltransferase 3" evidence="2">
    <location>
        <begin position="6"/>
        <end position="347"/>
    </location>
</feature>
<dbReference type="GO" id="GO:0016747">
    <property type="term" value="F:acyltransferase activity, transferring groups other than amino-acyl groups"/>
    <property type="evidence" value="ECO:0007669"/>
    <property type="project" value="InterPro"/>
</dbReference>
<comment type="caution">
    <text evidence="3">The sequence shown here is derived from an EMBL/GenBank/DDBJ whole genome shotgun (WGS) entry which is preliminary data.</text>
</comment>
<organism evidence="3 4">
    <name type="scientific">Caballeronia calidae</name>
    <dbReference type="NCBI Taxonomy" id="1777139"/>
    <lineage>
        <taxon>Bacteria</taxon>
        <taxon>Pseudomonadati</taxon>
        <taxon>Pseudomonadota</taxon>
        <taxon>Betaproteobacteria</taxon>
        <taxon>Burkholderiales</taxon>
        <taxon>Burkholderiaceae</taxon>
        <taxon>Caballeronia</taxon>
    </lineage>
</organism>
<dbReference type="EMBL" id="FCOX02000013">
    <property type="protein sequence ID" value="SAK72854.1"/>
    <property type="molecule type" value="Genomic_DNA"/>
</dbReference>
<dbReference type="OrthoDB" id="8772324at2"/>
<feature type="transmembrane region" description="Helical" evidence="1">
    <location>
        <begin position="233"/>
        <end position="252"/>
    </location>
</feature>
<dbReference type="InterPro" id="IPR050879">
    <property type="entry name" value="Acyltransferase_3"/>
</dbReference>
<sequence>MTTRYHQLDSLRGIAALTVVFNHYSQIAPMEWMRHAPWRLFTEGHSAVILFFTLSGFALTLQITGESKPGFAEFVVKRVCRIYIPYLIAVLAAYAAYGALYRSGLSWTGPWVNQAWHADIDRHDLLSHIYFLLPFDNSTLDPVLWSLIYEMRISLIFPIIVVAVFAMPLWLSVALSAALSLAVSGYYHHASRTLMDASLQGEWIPTIHYISMFVLGTLIARYRDAISSKLGTYSSRSLFGALMICIAVYGLVGAVNPHLVSNDVLRSFADDWVILPAVTCILVLAISLKPFAAVLAARPLVFLGKISFSLYLLHCIVLLGVLHYFGEAYQRMSLVVAAVLILPVSIAGYYAVEKPSIRLGRYLTRRKQRDRATLGVRSMASKYLFDKGK</sequence>
<dbReference type="RefSeq" id="WP_062605423.1">
    <property type="nucleotide sequence ID" value="NZ_FCOX02000013.1"/>
</dbReference>
<evidence type="ECO:0000313" key="3">
    <source>
        <dbReference type="EMBL" id="SAK72854.1"/>
    </source>
</evidence>
<protein>
    <submittedName>
        <fullName evidence="3">Acyltransferase</fullName>
    </submittedName>
</protein>
<dbReference type="Proteomes" id="UP000071859">
    <property type="component" value="Unassembled WGS sequence"/>
</dbReference>
<dbReference type="AlphaFoldDB" id="A0A158BRZ4"/>
<keyword evidence="4" id="KW-1185">Reference proteome</keyword>
<feature type="transmembrane region" description="Helical" evidence="1">
    <location>
        <begin position="272"/>
        <end position="296"/>
    </location>
</feature>
<feature type="transmembrane region" description="Helical" evidence="1">
    <location>
        <begin position="332"/>
        <end position="352"/>
    </location>
</feature>
<keyword evidence="1" id="KW-0812">Transmembrane</keyword>
<evidence type="ECO:0000259" key="2">
    <source>
        <dbReference type="Pfam" id="PF01757"/>
    </source>
</evidence>
<feature type="transmembrane region" description="Helical" evidence="1">
    <location>
        <begin position="40"/>
        <end position="63"/>
    </location>
</feature>
<feature type="transmembrane region" description="Helical" evidence="1">
    <location>
        <begin position="203"/>
        <end position="221"/>
    </location>
</feature>
<dbReference type="PANTHER" id="PTHR23028:SF131">
    <property type="entry name" value="BLR2367 PROTEIN"/>
    <property type="match status" value="1"/>
</dbReference>
<reference evidence="3" key="1">
    <citation type="submission" date="2016-01" db="EMBL/GenBank/DDBJ databases">
        <authorList>
            <person name="Peeters C."/>
        </authorList>
    </citation>
    <scope>NUCLEOTIDE SEQUENCE</scope>
    <source>
        <strain evidence="3">LMG 29321</strain>
    </source>
</reference>
<feature type="transmembrane region" description="Helical" evidence="1">
    <location>
        <begin position="308"/>
        <end position="326"/>
    </location>
</feature>
<name>A0A158BRZ4_9BURK</name>
<dbReference type="GO" id="GO:0016020">
    <property type="term" value="C:membrane"/>
    <property type="evidence" value="ECO:0007669"/>
    <property type="project" value="TreeGrafter"/>
</dbReference>
<dbReference type="PANTHER" id="PTHR23028">
    <property type="entry name" value="ACETYLTRANSFERASE"/>
    <property type="match status" value="1"/>
</dbReference>